<evidence type="ECO:0000256" key="1">
    <source>
        <dbReference type="ARBA" id="ARBA00006129"/>
    </source>
</evidence>
<evidence type="ECO:0000256" key="2">
    <source>
        <dbReference type="SAM" id="MobiDB-lite"/>
    </source>
</evidence>
<name>A0A4R7VJZ9_9PSEU</name>
<evidence type="ECO:0000313" key="6">
    <source>
        <dbReference type="Proteomes" id="UP000294927"/>
    </source>
</evidence>
<dbReference type="InterPro" id="IPR031730">
    <property type="entry name" value="Carbam_trans_C"/>
</dbReference>
<dbReference type="Pfam" id="PF16861">
    <property type="entry name" value="Carbam_trans_C"/>
    <property type="match status" value="1"/>
</dbReference>
<dbReference type="Pfam" id="PF02543">
    <property type="entry name" value="Carbam_trans_N"/>
    <property type="match status" value="1"/>
</dbReference>
<organism evidence="5 6">
    <name type="scientific">Actinophytocola oryzae</name>
    <dbReference type="NCBI Taxonomy" id="502181"/>
    <lineage>
        <taxon>Bacteria</taxon>
        <taxon>Bacillati</taxon>
        <taxon>Actinomycetota</taxon>
        <taxon>Actinomycetes</taxon>
        <taxon>Pseudonocardiales</taxon>
        <taxon>Pseudonocardiaceae</taxon>
    </lineage>
</organism>
<dbReference type="Proteomes" id="UP000294927">
    <property type="component" value="Unassembled WGS sequence"/>
</dbReference>
<comment type="similarity">
    <text evidence="1">Belongs to the NodU/CmcH family.</text>
</comment>
<evidence type="ECO:0000259" key="4">
    <source>
        <dbReference type="Pfam" id="PF16861"/>
    </source>
</evidence>
<reference evidence="5 6" key="1">
    <citation type="submission" date="2019-03" db="EMBL/GenBank/DDBJ databases">
        <title>Genomic Encyclopedia of Archaeal and Bacterial Type Strains, Phase II (KMG-II): from individual species to whole genera.</title>
        <authorList>
            <person name="Goeker M."/>
        </authorList>
    </citation>
    <scope>NUCLEOTIDE SEQUENCE [LARGE SCALE GENOMIC DNA]</scope>
    <source>
        <strain evidence="5 6">DSM 45499</strain>
    </source>
</reference>
<sequence length="663" mass="72865">MTVGPDTKYFLSCYLSPPDGLSVIAPRHDQNIALWRTSGARVDLVRVWELERVSGQKHHYWPIFTVGRYNRVLAELLAAEGLSPEDVSACWGTPGLPRHAEIRMPAGSEDFPVHSLAHLYSGLLLDSEIFRSQTIVGMAVDGRPDFGLDQEGKKYWYAGCVSRKGSVSFSPVESPAPIYDAATARFGSEPGTLMALASACPTEIDFDTEAAVRDLELFGGQRVPLVDTLVFLDEVIRSARSQLPSRELDGRFTEREHLQSAVMKVVQTACEIVMVRNMDRLLDSGAVDPSEAYLSLSGGFALNCPTNSFLLRRYGFRGLLIPPCANDSGQALGLGLLALHGTGHLPDGEFRLATPYRGALPTDVDAALRQFDEFVVDVQPFTEARFVEDICRGPLVWADGAAEIGPRALGARSILADPRTLSSKDRLNEWKNRQWWRPVAPIVLEEHTGEWFDEPGPSPYMLQTAFVREDKRPLVPAILHLDDSARHQTLAQETNPLLHRAIEAFRQETGIPMLCNTSLNEKGEPIVDTAAQALSFAVRKNVAVAYIAGRRVLLRSDDQGQGPAAAGRHPRRQDLFAGQEPERDEIWDSWVGAGYGTAAMVLMARSPELRDQELATPEVVNQLAEVASSRDESGTLTLAAEKHARMFGPTAVFDPDSQEGATF</sequence>
<proteinExistence type="inferred from homology"/>
<dbReference type="InterPro" id="IPR003696">
    <property type="entry name" value="Carbtransf_dom"/>
</dbReference>
<gene>
    <name evidence="5" type="ORF">CLV71_107144</name>
</gene>
<protein>
    <submittedName>
        <fullName evidence="5">Putative NodU family carbamoyl transferase</fullName>
    </submittedName>
</protein>
<feature type="domain" description="Carbamoyltransferase" evidence="3">
    <location>
        <begin position="261"/>
        <end position="333"/>
    </location>
</feature>
<dbReference type="InterPro" id="IPR038152">
    <property type="entry name" value="Carbam_trans_C_sf"/>
</dbReference>
<dbReference type="AlphaFoldDB" id="A0A4R7VJZ9"/>
<dbReference type="PANTHER" id="PTHR34847:SF1">
    <property type="entry name" value="NODULATION PROTEIN U"/>
    <property type="match status" value="1"/>
</dbReference>
<dbReference type="InterPro" id="IPR051338">
    <property type="entry name" value="NodU/CmcH_Carbamoyltrnsfr"/>
</dbReference>
<feature type="region of interest" description="Disordered" evidence="2">
    <location>
        <begin position="558"/>
        <end position="580"/>
    </location>
</feature>
<dbReference type="EMBL" id="SOCP01000007">
    <property type="protein sequence ID" value="TDV49796.1"/>
    <property type="molecule type" value="Genomic_DNA"/>
</dbReference>
<dbReference type="PANTHER" id="PTHR34847">
    <property type="entry name" value="NODULATION PROTEIN U"/>
    <property type="match status" value="1"/>
</dbReference>
<dbReference type="GO" id="GO:0016740">
    <property type="term" value="F:transferase activity"/>
    <property type="evidence" value="ECO:0007669"/>
    <property type="project" value="UniProtKB-KW"/>
</dbReference>
<keyword evidence="6" id="KW-1185">Reference proteome</keyword>
<evidence type="ECO:0000313" key="5">
    <source>
        <dbReference type="EMBL" id="TDV49796.1"/>
    </source>
</evidence>
<dbReference type="RefSeq" id="WP_133904493.1">
    <property type="nucleotide sequence ID" value="NZ_SOCP01000007.1"/>
</dbReference>
<dbReference type="Gene3D" id="3.30.420.40">
    <property type="match status" value="1"/>
</dbReference>
<feature type="domain" description="Carbamoyltransferase C-terminal" evidence="4">
    <location>
        <begin position="396"/>
        <end position="547"/>
    </location>
</feature>
<comment type="caution">
    <text evidence="5">The sequence shown here is derived from an EMBL/GenBank/DDBJ whole genome shotgun (WGS) entry which is preliminary data.</text>
</comment>
<dbReference type="OrthoDB" id="9780777at2"/>
<accession>A0A4R7VJZ9</accession>
<keyword evidence="5" id="KW-0808">Transferase</keyword>
<dbReference type="Gene3D" id="3.90.870.20">
    <property type="entry name" value="Carbamoyltransferase, C-terminal domain"/>
    <property type="match status" value="1"/>
</dbReference>
<evidence type="ECO:0000259" key="3">
    <source>
        <dbReference type="Pfam" id="PF02543"/>
    </source>
</evidence>